<keyword evidence="2" id="KW-1185">Reference proteome</keyword>
<organism evidence="1 2">
    <name type="scientific">Allacma fusca</name>
    <dbReference type="NCBI Taxonomy" id="39272"/>
    <lineage>
        <taxon>Eukaryota</taxon>
        <taxon>Metazoa</taxon>
        <taxon>Ecdysozoa</taxon>
        <taxon>Arthropoda</taxon>
        <taxon>Hexapoda</taxon>
        <taxon>Collembola</taxon>
        <taxon>Symphypleona</taxon>
        <taxon>Sminthuridae</taxon>
        <taxon>Allacma</taxon>
    </lineage>
</organism>
<protein>
    <submittedName>
        <fullName evidence="1">Uncharacterized protein</fullName>
    </submittedName>
</protein>
<reference evidence="1" key="1">
    <citation type="submission" date="2021-06" db="EMBL/GenBank/DDBJ databases">
        <authorList>
            <person name="Hodson N. C."/>
            <person name="Mongue J. A."/>
            <person name="Jaron S. K."/>
        </authorList>
    </citation>
    <scope>NUCLEOTIDE SEQUENCE</scope>
</reference>
<evidence type="ECO:0000313" key="1">
    <source>
        <dbReference type="EMBL" id="CAG7730960.1"/>
    </source>
</evidence>
<dbReference type="EMBL" id="CAJVCH010203508">
    <property type="protein sequence ID" value="CAG7730960.1"/>
    <property type="molecule type" value="Genomic_DNA"/>
</dbReference>
<name>A0A8J2KRS3_9HEXA</name>
<gene>
    <name evidence="1" type="ORF">AFUS01_LOCUS19573</name>
</gene>
<sequence>MYANTYTYVRGQGPHRQVLHFVSGSPPSSPQWLFSPVIESNYNQSVNIIIIPRSLLGKLPREGEANTDRLIGKMIPKKVITRIRNISDPVVVTNRKKSERGV</sequence>
<comment type="caution">
    <text evidence="1">The sequence shown here is derived from an EMBL/GenBank/DDBJ whole genome shotgun (WGS) entry which is preliminary data.</text>
</comment>
<evidence type="ECO:0000313" key="2">
    <source>
        <dbReference type="Proteomes" id="UP000708208"/>
    </source>
</evidence>
<accession>A0A8J2KRS3</accession>
<dbReference type="Proteomes" id="UP000708208">
    <property type="component" value="Unassembled WGS sequence"/>
</dbReference>
<proteinExistence type="predicted"/>
<dbReference type="AlphaFoldDB" id="A0A8J2KRS3"/>
<feature type="non-terminal residue" evidence="1">
    <location>
        <position position="1"/>
    </location>
</feature>